<protein>
    <recommendedName>
        <fullName evidence="3">TMhelix containing protein</fullName>
    </recommendedName>
</protein>
<comment type="caution">
    <text evidence="1">The sequence shown here is derived from an EMBL/GenBank/DDBJ whole genome shotgun (WGS) entry which is preliminary data.</text>
</comment>
<dbReference type="EMBL" id="JARSFG010000003">
    <property type="protein sequence ID" value="MEC1177033.1"/>
    <property type="molecule type" value="Genomic_DNA"/>
</dbReference>
<organism evidence="1 2">
    <name type="scientific">Metasolibacillus meyeri</name>
    <dbReference type="NCBI Taxonomy" id="1071052"/>
    <lineage>
        <taxon>Bacteria</taxon>
        <taxon>Bacillati</taxon>
        <taxon>Bacillota</taxon>
        <taxon>Bacilli</taxon>
        <taxon>Bacillales</taxon>
        <taxon>Caryophanaceae</taxon>
        <taxon>Metasolibacillus</taxon>
    </lineage>
</organism>
<reference evidence="1 2" key="1">
    <citation type="submission" date="2023-03" db="EMBL/GenBank/DDBJ databases">
        <title>Bacillus Genome Sequencing.</title>
        <authorList>
            <person name="Dunlap C."/>
        </authorList>
    </citation>
    <scope>NUCLEOTIDE SEQUENCE [LARGE SCALE GENOMIC DNA]</scope>
    <source>
        <strain evidence="1 2">B-59205</strain>
    </source>
</reference>
<keyword evidence="2" id="KW-1185">Reference proteome</keyword>
<proteinExistence type="predicted"/>
<sequence>MMKENKLKVAVATVGSMLILGYATLQFVELSNIHKANQQIIEECFQSWADESTLKITKAGVGELVPCEKE</sequence>
<evidence type="ECO:0000313" key="2">
    <source>
        <dbReference type="Proteomes" id="UP001344888"/>
    </source>
</evidence>
<gene>
    <name evidence="1" type="ORF">P9B03_00925</name>
</gene>
<evidence type="ECO:0008006" key="3">
    <source>
        <dbReference type="Google" id="ProtNLM"/>
    </source>
</evidence>
<evidence type="ECO:0000313" key="1">
    <source>
        <dbReference type="EMBL" id="MEC1177033.1"/>
    </source>
</evidence>
<dbReference type="AlphaFoldDB" id="A0AAW9NQC8"/>
<name>A0AAW9NQC8_9BACL</name>
<accession>A0AAW9NQC8</accession>
<dbReference type="Proteomes" id="UP001344888">
    <property type="component" value="Unassembled WGS sequence"/>
</dbReference>
<dbReference type="RefSeq" id="WP_326121249.1">
    <property type="nucleotide sequence ID" value="NZ_JARSFG010000003.1"/>
</dbReference>